<dbReference type="Proteomes" id="UP001595526">
    <property type="component" value="Unassembled WGS sequence"/>
</dbReference>
<organism evidence="2 3">
    <name type="scientific">Parapedobacter deserti</name>
    <dbReference type="NCBI Taxonomy" id="1912957"/>
    <lineage>
        <taxon>Bacteria</taxon>
        <taxon>Pseudomonadati</taxon>
        <taxon>Bacteroidota</taxon>
        <taxon>Sphingobacteriia</taxon>
        <taxon>Sphingobacteriales</taxon>
        <taxon>Sphingobacteriaceae</taxon>
        <taxon>Parapedobacter</taxon>
    </lineage>
</organism>
<accession>A0ABV7JRB3</accession>
<protein>
    <submittedName>
        <fullName evidence="2">GNAT family N-acetyltransferase</fullName>
        <ecNumber evidence="2">2.3.-.-</ecNumber>
    </submittedName>
</protein>
<dbReference type="InterPro" id="IPR016181">
    <property type="entry name" value="Acyl_CoA_acyltransferase"/>
</dbReference>
<keyword evidence="2" id="KW-0012">Acyltransferase</keyword>
<dbReference type="Gene3D" id="3.40.630.30">
    <property type="match status" value="1"/>
</dbReference>
<dbReference type="EMBL" id="JBHRTA010000038">
    <property type="protein sequence ID" value="MFC3199349.1"/>
    <property type="molecule type" value="Genomic_DNA"/>
</dbReference>
<dbReference type="PANTHER" id="PTHR43792">
    <property type="entry name" value="GNAT FAMILY, PUTATIVE (AFU_ORTHOLOGUE AFUA_3G00765)-RELATED-RELATED"/>
    <property type="match status" value="1"/>
</dbReference>
<dbReference type="InterPro" id="IPR051531">
    <property type="entry name" value="N-acetyltransferase"/>
</dbReference>
<evidence type="ECO:0000259" key="1">
    <source>
        <dbReference type="PROSITE" id="PS51186"/>
    </source>
</evidence>
<gene>
    <name evidence="2" type="ORF">ACFOET_17130</name>
</gene>
<evidence type="ECO:0000313" key="2">
    <source>
        <dbReference type="EMBL" id="MFC3199349.1"/>
    </source>
</evidence>
<dbReference type="RefSeq" id="WP_379024866.1">
    <property type="nucleotide sequence ID" value="NZ_JBHRTA010000038.1"/>
</dbReference>
<keyword evidence="2" id="KW-0808">Transferase</keyword>
<reference evidence="3" key="1">
    <citation type="journal article" date="2019" name="Int. J. Syst. Evol. Microbiol.">
        <title>The Global Catalogue of Microorganisms (GCM) 10K type strain sequencing project: providing services to taxonomists for standard genome sequencing and annotation.</title>
        <authorList>
            <consortium name="The Broad Institute Genomics Platform"/>
            <consortium name="The Broad Institute Genome Sequencing Center for Infectious Disease"/>
            <person name="Wu L."/>
            <person name="Ma J."/>
        </authorList>
    </citation>
    <scope>NUCLEOTIDE SEQUENCE [LARGE SCALE GENOMIC DNA]</scope>
    <source>
        <strain evidence="3">KCTC 52416</strain>
    </source>
</reference>
<comment type="caution">
    <text evidence="2">The sequence shown here is derived from an EMBL/GenBank/DDBJ whole genome shotgun (WGS) entry which is preliminary data.</text>
</comment>
<dbReference type="PROSITE" id="PS51186">
    <property type="entry name" value="GNAT"/>
    <property type="match status" value="1"/>
</dbReference>
<feature type="domain" description="N-acetyltransferase" evidence="1">
    <location>
        <begin position="15"/>
        <end position="173"/>
    </location>
</feature>
<dbReference type="EC" id="2.3.-.-" evidence="2"/>
<keyword evidence="3" id="KW-1185">Reference proteome</keyword>
<dbReference type="Pfam" id="PF13302">
    <property type="entry name" value="Acetyltransf_3"/>
    <property type="match status" value="1"/>
</dbReference>
<dbReference type="SUPFAM" id="SSF55729">
    <property type="entry name" value="Acyl-CoA N-acyltransferases (Nat)"/>
    <property type="match status" value="1"/>
</dbReference>
<sequence>MQTLQSAHPHQCGKVMLEKFTAQDFAYYYTLVGNEQIMAQITERAIPYEEARADFGKLLINNTLHERFGQFKLLERSSGTFLGLGKLEITKQAAASAELGYILLPQYWGKGLGTEAARQLIEVARSEPQLKKLTAIIDPANLASRKILINQGFISTKLFDYDGLPAESLELTL</sequence>
<dbReference type="PANTHER" id="PTHR43792:SF1">
    <property type="entry name" value="N-ACETYLTRANSFERASE DOMAIN-CONTAINING PROTEIN"/>
    <property type="match status" value="1"/>
</dbReference>
<dbReference type="GO" id="GO:0016746">
    <property type="term" value="F:acyltransferase activity"/>
    <property type="evidence" value="ECO:0007669"/>
    <property type="project" value="UniProtKB-KW"/>
</dbReference>
<proteinExistence type="predicted"/>
<evidence type="ECO:0000313" key="3">
    <source>
        <dbReference type="Proteomes" id="UP001595526"/>
    </source>
</evidence>
<name>A0ABV7JRB3_9SPHI</name>
<dbReference type="InterPro" id="IPR000182">
    <property type="entry name" value="GNAT_dom"/>
</dbReference>